<dbReference type="PANTHER" id="PTHR43618:SF8">
    <property type="entry name" value="7ALPHA-HYDROXYSTEROID DEHYDROGENASE"/>
    <property type="match status" value="1"/>
</dbReference>
<comment type="similarity">
    <text evidence="1">Belongs to the short-chain dehydrogenases/reductases (SDR) family.</text>
</comment>
<dbReference type="OrthoDB" id="1933717at2759"/>
<proteinExistence type="inferred from homology"/>
<accession>A0A2L2TR34</accession>
<dbReference type="STRING" id="56646.A0A2L2TR34"/>
<evidence type="ECO:0000256" key="2">
    <source>
        <dbReference type="ARBA" id="ARBA00022857"/>
    </source>
</evidence>
<evidence type="ECO:0000313" key="5">
    <source>
        <dbReference type="Proteomes" id="UP000245910"/>
    </source>
</evidence>
<dbReference type="InterPro" id="IPR002347">
    <property type="entry name" value="SDR_fam"/>
</dbReference>
<dbReference type="PANTHER" id="PTHR43618">
    <property type="entry name" value="7-ALPHA-HYDROXYSTEROID DEHYDROGENASE"/>
    <property type="match status" value="1"/>
</dbReference>
<evidence type="ECO:0000256" key="1">
    <source>
        <dbReference type="ARBA" id="ARBA00006484"/>
    </source>
</evidence>
<reference evidence="5" key="1">
    <citation type="submission" date="2014-10" db="EMBL/GenBank/DDBJ databases">
        <authorList>
            <person name="King R."/>
        </authorList>
    </citation>
    <scope>NUCLEOTIDE SEQUENCE [LARGE SCALE GENOMIC DNA]</scope>
    <source>
        <strain evidence="5">A3/5</strain>
    </source>
</reference>
<dbReference type="PRINTS" id="PR00081">
    <property type="entry name" value="GDHRDH"/>
</dbReference>
<dbReference type="Pfam" id="PF00106">
    <property type="entry name" value="adh_short"/>
    <property type="match status" value="1"/>
</dbReference>
<dbReference type="Gene3D" id="3.40.50.720">
    <property type="entry name" value="NAD(P)-binding Rossmann-like Domain"/>
    <property type="match status" value="1"/>
</dbReference>
<evidence type="ECO:0000313" key="4">
    <source>
        <dbReference type="EMBL" id="CEI63350.1"/>
    </source>
</evidence>
<dbReference type="InterPro" id="IPR052178">
    <property type="entry name" value="Sec_Metab_Biosynth_SDR"/>
</dbReference>
<name>A0A2L2TR34_9HYPO</name>
<dbReference type="GO" id="GO:0016491">
    <property type="term" value="F:oxidoreductase activity"/>
    <property type="evidence" value="ECO:0007669"/>
    <property type="project" value="UniProtKB-KW"/>
</dbReference>
<dbReference type="EMBL" id="LN649230">
    <property type="protein sequence ID" value="CEI63350.1"/>
    <property type="molecule type" value="Genomic_DNA"/>
</dbReference>
<keyword evidence="5" id="KW-1185">Reference proteome</keyword>
<keyword evidence="2" id="KW-0521">NADP</keyword>
<dbReference type="Proteomes" id="UP000245910">
    <property type="component" value="Chromosome II"/>
</dbReference>
<dbReference type="InterPro" id="IPR036291">
    <property type="entry name" value="NAD(P)-bd_dom_sf"/>
</dbReference>
<evidence type="ECO:0000256" key="3">
    <source>
        <dbReference type="ARBA" id="ARBA00023002"/>
    </source>
</evidence>
<dbReference type="CDD" id="cd05233">
    <property type="entry name" value="SDR_c"/>
    <property type="match status" value="1"/>
</dbReference>
<sequence>MPTFTYRPVPLTKRLHTQVYDSIHPSNPSLSQAGKTVLVTGGSDGIGLSIAKYFGLAKADKVIITGRTREKLDTAVEKLVQENMESPGYCITTKFEGRVCLLSDSDSINSLFDVLSVEGVHVDILVLNAAFNVAGTLSDQGYEKTWEQFIVNTRASHQLYDRVLQQSTQEEKKYCIINVSTGAIHDFGSPRDLSSYSLTKAAGTMLMQKLADETNPSRTQIISFHPGAVLTAQARDKGMTENMMNWDNVSLPGAFAVWCASPKASFLHGRFVWGAWDVDELSNGAIKDKLEKDSNFLRIGVHGL</sequence>
<dbReference type="SUPFAM" id="SSF51735">
    <property type="entry name" value="NAD(P)-binding Rossmann-fold domains"/>
    <property type="match status" value="1"/>
</dbReference>
<keyword evidence="3" id="KW-0560">Oxidoreductase</keyword>
<protein>
    <submittedName>
        <fullName evidence="4">Uncharacterized protein</fullName>
    </submittedName>
</protein>
<organism evidence="4 5">
    <name type="scientific">Fusarium venenatum</name>
    <dbReference type="NCBI Taxonomy" id="56646"/>
    <lineage>
        <taxon>Eukaryota</taxon>
        <taxon>Fungi</taxon>
        <taxon>Dikarya</taxon>
        <taxon>Ascomycota</taxon>
        <taxon>Pezizomycotina</taxon>
        <taxon>Sordariomycetes</taxon>
        <taxon>Hypocreomycetidae</taxon>
        <taxon>Hypocreales</taxon>
        <taxon>Nectriaceae</taxon>
        <taxon>Fusarium</taxon>
    </lineage>
</organism>
<dbReference type="AlphaFoldDB" id="A0A2L2TR34"/>